<evidence type="ECO:0000313" key="3">
    <source>
        <dbReference type="Proteomes" id="UP000789901"/>
    </source>
</evidence>
<organism evidence="2 3">
    <name type="scientific">Gigaspora margarita</name>
    <dbReference type="NCBI Taxonomy" id="4874"/>
    <lineage>
        <taxon>Eukaryota</taxon>
        <taxon>Fungi</taxon>
        <taxon>Fungi incertae sedis</taxon>
        <taxon>Mucoromycota</taxon>
        <taxon>Glomeromycotina</taxon>
        <taxon>Glomeromycetes</taxon>
        <taxon>Diversisporales</taxon>
        <taxon>Gigasporaceae</taxon>
        <taxon>Gigaspora</taxon>
    </lineage>
</organism>
<feature type="region of interest" description="Disordered" evidence="1">
    <location>
        <begin position="67"/>
        <end position="131"/>
    </location>
</feature>
<evidence type="ECO:0000256" key="1">
    <source>
        <dbReference type="SAM" id="MobiDB-lite"/>
    </source>
</evidence>
<feature type="compositionally biased region" description="Basic residues" evidence="1">
    <location>
        <begin position="119"/>
        <end position="131"/>
    </location>
</feature>
<reference evidence="2 3" key="1">
    <citation type="submission" date="2021-06" db="EMBL/GenBank/DDBJ databases">
        <authorList>
            <person name="Kallberg Y."/>
            <person name="Tangrot J."/>
            <person name="Rosling A."/>
        </authorList>
    </citation>
    <scope>NUCLEOTIDE SEQUENCE [LARGE SCALE GENOMIC DNA]</scope>
    <source>
        <strain evidence="2 3">120-4 pot B 10/14</strain>
    </source>
</reference>
<dbReference type="Proteomes" id="UP000789901">
    <property type="component" value="Unassembled WGS sequence"/>
</dbReference>
<feature type="compositionally biased region" description="Basic and acidic residues" evidence="1">
    <location>
        <begin position="97"/>
        <end position="118"/>
    </location>
</feature>
<name>A0ABN7VPJ8_GIGMA</name>
<feature type="non-terminal residue" evidence="2">
    <location>
        <position position="1"/>
    </location>
</feature>
<keyword evidence="3" id="KW-1185">Reference proteome</keyword>
<accession>A0ABN7VPJ8</accession>
<gene>
    <name evidence="2" type="ORF">GMARGA_LOCUS21258</name>
</gene>
<feature type="compositionally biased region" description="Polar residues" evidence="1">
    <location>
        <begin position="67"/>
        <end position="76"/>
    </location>
</feature>
<dbReference type="EMBL" id="CAJVQB010019439">
    <property type="protein sequence ID" value="CAG8791136.1"/>
    <property type="molecule type" value="Genomic_DNA"/>
</dbReference>
<comment type="caution">
    <text evidence="2">The sequence shown here is derived from an EMBL/GenBank/DDBJ whole genome shotgun (WGS) entry which is preliminary data.</text>
</comment>
<sequence length="131" mass="14923">LTEDTDNNEEINRIESLTSFLHEVEDDIKQNAQLLSAFEKISKRVLCCKKKLSENKLVSYIYQHANSSTVQSSSKIPVQVASVQRRKGGVSHSTKRRASEKSGRLPLKNKENEDPHEMKPKKKKNNNTKTT</sequence>
<proteinExistence type="predicted"/>
<feature type="compositionally biased region" description="Basic residues" evidence="1">
    <location>
        <begin position="84"/>
        <end position="96"/>
    </location>
</feature>
<protein>
    <submittedName>
        <fullName evidence="2">16767_t:CDS:1</fullName>
    </submittedName>
</protein>
<evidence type="ECO:0000313" key="2">
    <source>
        <dbReference type="EMBL" id="CAG8791136.1"/>
    </source>
</evidence>